<dbReference type="InterPro" id="IPR001173">
    <property type="entry name" value="Glyco_trans_2-like"/>
</dbReference>
<dbReference type="SUPFAM" id="SSF53448">
    <property type="entry name" value="Nucleotide-diphospho-sugar transferases"/>
    <property type="match status" value="1"/>
</dbReference>
<evidence type="ECO:0000256" key="3">
    <source>
        <dbReference type="ARBA" id="ARBA00022679"/>
    </source>
</evidence>
<gene>
    <name evidence="5" type="ORF">A3D54_04140</name>
</gene>
<organism evidence="5 6">
    <name type="scientific">Candidatus Falkowbacteria bacterium RIFCSPHIGHO2_02_FULL_45_15</name>
    <dbReference type="NCBI Taxonomy" id="1797987"/>
    <lineage>
        <taxon>Bacteria</taxon>
        <taxon>Candidatus Falkowiibacteriota</taxon>
    </lineage>
</organism>
<dbReference type="EMBL" id="MFFU01000046">
    <property type="protein sequence ID" value="OGF18408.1"/>
    <property type="molecule type" value="Genomic_DNA"/>
</dbReference>
<reference evidence="5 6" key="1">
    <citation type="journal article" date="2016" name="Nat. Commun.">
        <title>Thousands of microbial genomes shed light on interconnected biogeochemical processes in an aquifer system.</title>
        <authorList>
            <person name="Anantharaman K."/>
            <person name="Brown C.T."/>
            <person name="Hug L.A."/>
            <person name="Sharon I."/>
            <person name="Castelle C.J."/>
            <person name="Probst A.J."/>
            <person name="Thomas B.C."/>
            <person name="Singh A."/>
            <person name="Wilkins M.J."/>
            <person name="Karaoz U."/>
            <person name="Brodie E.L."/>
            <person name="Williams K.H."/>
            <person name="Hubbard S.S."/>
            <person name="Banfield J.F."/>
        </authorList>
    </citation>
    <scope>NUCLEOTIDE SEQUENCE [LARGE SCALE GENOMIC DNA]</scope>
</reference>
<proteinExistence type="inferred from homology"/>
<evidence type="ECO:0000256" key="1">
    <source>
        <dbReference type="ARBA" id="ARBA00006739"/>
    </source>
</evidence>
<dbReference type="Pfam" id="PF00535">
    <property type="entry name" value="Glycos_transf_2"/>
    <property type="match status" value="1"/>
</dbReference>
<dbReference type="Gene3D" id="3.90.550.10">
    <property type="entry name" value="Spore Coat Polysaccharide Biosynthesis Protein SpsA, Chain A"/>
    <property type="match status" value="1"/>
</dbReference>
<feature type="domain" description="Glycosyltransferase 2-like" evidence="4">
    <location>
        <begin position="6"/>
        <end position="132"/>
    </location>
</feature>
<dbReference type="InterPro" id="IPR029044">
    <property type="entry name" value="Nucleotide-diphossugar_trans"/>
</dbReference>
<keyword evidence="3" id="KW-0808">Transferase</keyword>
<dbReference type="AlphaFoldDB" id="A0A1F5RVI5"/>
<keyword evidence="2" id="KW-0328">Glycosyltransferase</keyword>
<dbReference type="PANTHER" id="PTHR43179:SF12">
    <property type="entry name" value="GALACTOFURANOSYLTRANSFERASE GLFT2"/>
    <property type="match status" value="1"/>
</dbReference>
<evidence type="ECO:0000259" key="4">
    <source>
        <dbReference type="Pfam" id="PF00535"/>
    </source>
</evidence>
<evidence type="ECO:0000313" key="5">
    <source>
        <dbReference type="EMBL" id="OGF18408.1"/>
    </source>
</evidence>
<sequence>MANKLSISLVVYNGAAYLPYCLDSIFNQKHNQRQIFILDNGSSDNSPAIVKEISSGRSNVVILPPEPANIGFAAGHNKIIKLCRSEFILLLNQDTILEPDYIAALINFMEVNLSVGAAAGKILRWNFKYAAKSRPFREYREYDEDYFNKDGNSDNINSLEYFGKGRDKLTNAGKTDIIDTTGLCLFRSGRVADRGAGEQDRGQYDATQEVFGVSGCLPLYRLAALRQVGCLDEHFFSYQEDVDLAFRLQASGWQAWRVGSAVAYHDRSIGGNETSTLIGVVANRRRKPSGANYLSYRNHLFILIKDWPAADFARYGIFICWYELKKFLYILLLEQRSLWAWAEVISQLPRLLAERKKIKSKSVGRWIK</sequence>
<comment type="caution">
    <text evidence="5">The sequence shown here is derived from an EMBL/GenBank/DDBJ whole genome shotgun (WGS) entry which is preliminary data.</text>
</comment>
<dbReference type="PANTHER" id="PTHR43179">
    <property type="entry name" value="RHAMNOSYLTRANSFERASE WBBL"/>
    <property type="match status" value="1"/>
</dbReference>
<protein>
    <recommendedName>
        <fullName evidence="4">Glycosyltransferase 2-like domain-containing protein</fullName>
    </recommendedName>
</protein>
<comment type="similarity">
    <text evidence="1">Belongs to the glycosyltransferase 2 family.</text>
</comment>
<evidence type="ECO:0000256" key="2">
    <source>
        <dbReference type="ARBA" id="ARBA00022676"/>
    </source>
</evidence>
<name>A0A1F5RVI5_9BACT</name>
<accession>A0A1F5RVI5</accession>
<evidence type="ECO:0000313" key="6">
    <source>
        <dbReference type="Proteomes" id="UP000177691"/>
    </source>
</evidence>
<dbReference type="GO" id="GO:0016757">
    <property type="term" value="F:glycosyltransferase activity"/>
    <property type="evidence" value="ECO:0007669"/>
    <property type="project" value="UniProtKB-KW"/>
</dbReference>
<dbReference type="Proteomes" id="UP000177691">
    <property type="component" value="Unassembled WGS sequence"/>
</dbReference>